<dbReference type="PANTHER" id="PTHR11228:SF7">
    <property type="entry name" value="PQQA PEPTIDE CYCLASE"/>
    <property type="match status" value="1"/>
</dbReference>
<dbReference type="AlphaFoldDB" id="A0A381QZM3"/>
<organism evidence="7">
    <name type="scientific">marine metagenome</name>
    <dbReference type="NCBI Taxonomy" id="408172"/>
    <lineage>
        <taxon>unclassified sequences</taxon>
        <taxon>metagenomes</taxon>
        <taxon>ecological metagenomes</taxon>
    </lineage>
</organism>
<keyword evidence="2" id="KW-0479">Metal-binding</keyword>
<dbReference type="CDD" id="cd01335">
    <property type="entry name" value="Radical_SAM"/>
    <property type="match status" value="1"/>
</dbReference>
<dbReference type="InterPro" id="IPR013785">
    <property type="entry name" value="Aldolase_TIM"/>
</dbReference>
<evidence type="ECO:0000256" key="4">
    <source>
        <dbReference type="ARBA" id="ARBA00023014"/>
    </source>
</evidence>
<feature type="domain" description="Radical SAM core" evidence="5">
    <location>
        <begin position="16"/>
        <end position="157"/>
    </location>
</feature>
<proteinExistence type="predicted"/>
<dbReference type="Pfam" id="PF04055">
    <property type="entry name" value="Radical_SAM"/>
    <property type="match status" value="1"/>
</dbReference>
<name>A0A381QZM3_9ZZZZ</name>
<dbReference type="PANTHER" id="PTHR11228">
    <property type="entry name" value="RADICAL SAM DOMAIN PROTEIN"/>
    <property type="match status" value="1"/>
</dbReference>
<accession>A0A381QZM3</accession>
<reference evidence="7" key="1">
    <citation type="submission" date="2018-05" db="EMBL/GenBank/DDBJ databases">
        <authorList>
            <person name="Lanie J.A."/>
            <person name="Ng W.-L."/>
            <person name="Kazmierczak K.M."/>
            <person name="Andrzejewski T.M."/>
            <person name="Davidsen T.M."/>
            <person name="Wayne K.J."/>
            <person name="Tettelin H."/>
            <person name="Glass J.I."/>
            <person name="Rusch D."/>
            <person name="Podicherti R."/>
            <person name="Tsui H.-C.T."/>
            <person name="Winkler M.E."/>
        </authorList>
    </citation>
    <scope>NUCLEOTIDE SEQUENCE</scope>
</reference>
<evidence type="ECO:0008006" key="8">
    <source>
        <dbReference type="Google" id="ProtNLM"/>
    </source>
</evidence>
<dbReference type="InterPro" id="IPR007197">
    <property type="entry name" value="rSAM"/>
</dbReference>
<evidence type="ECO:0000259" key="5">
    <source>
        <dbReference type="Pfam" id="PF04055"/>
    </source>
</evidence>
<dbReference type="Gene3D" id="3.20.20.70">
    <property type="entry name" value="Aldolase class I"/>
    <property type="match status" value="1"/>
</dbReference>
<dbReference type="SFLD" id="SFLDS00029">
    <property type="entry name" value="Radical_SAM"/>
    <property type="match status" value="1"/>
</dbReference>
<evidence type="ECO:0000256" key="1">
    <source>
        <dbReference type="ARBA" id="ARBA00022691"/>
    </source>
</evidence>
<feature type="domain" description="4Fe4S-binding SPASM" evidence="6">
    <location>
        <begin position="249"/>
        <end position="325"/>
    </location>
</feature>
<dbReference type="GO" id="GO:0051536">
    <property type="term" value="F:iron-sulfur cluster binding"/>
    <property type="evidence" value="ECO:0007669"/>
    <property type="project" value="UniProtKB-KW"/>
</dbReference>
<evidence type="ECO:0000259" key="6">
    <source>
        <dbReference type="Pfam" id="PF13186"/>
    </source>
</evidence>
<keyword evidence="1" id="KW-0949">S-adenosyl-L-methionine</keyword>
<dbReference type="Pfam" id="PF13186">
    <property type="entry name" value="SPASM"/>
    <property type="match status" value="1"/>
</dbReference>
<dbReference type="EMBL" id="UINC01001612">
    <property type="protein sequence ID" value="SUZ84905.1"/>
    <property type="molecule type" value="Genomic_DNA"/>
</dbReference>
<protein>
    <recommendedName>
        <fullName evidence="8">Radical SAM core domain-containing protein</fullName>
    </recommendedName>
</protein>
<dbReference type="InterPro" id="IPR023885">
    <property type="entry name" value="4Fe4S-binding_SPASM_dom"/>
</dbReference>
<gene>
    <name evidence="7" type="ORF">METZ01_LOCUS37759</name>
</gene>
<dbReference type="InterPro" id="IPR058240">
    <property type="entry name" value="rSAM_sf"/>
</dbReference>
<evidence type="ECO:0000256" key="3">
    <source>
        <dbReference type="ARBA" id="ARBA00023004"/>
    </source>
</evidence>
<keyword evidence="3" id="KW-0408">Iron</keyword>
<dbReference type="SFLD" id="SFLDG01067">
    <property type="entry name" value="SPASM/twitch_domain_containing"/>
    <property type="match status" value="1"/>
</dbReference>
<dbReference type="GO" id="GO:0046872">
    <property type="term" value="F:metal ion binding"/>
    <property type="evidence" value="ECO:0007669"/>
    <property type="project" value="UniProtKB-KW"/>
</dbReference>
<dbReference type="SUPFAM" id="SSF102114">
    <property type="entry name" value="Radical SAM enzymes"/>
    <property type="match status" value="1"/>
</dbReference>
<dbReference type="InterPro" id="IPR050377">
    <property type="entry name" value="Radical_SAM_PqqE_MftC-like"/>
</dbReference>
<sequence length="328" mass="37581">MPFLKIEELKTLIIDFTSHCNAMCGNCSRNISGVEVNPNMPLEHMSLDTWKKIIDNSEHIDEIIFNGSYGDAMMNPILLEALEYASSNKISIMIHTNGGIGKPELYIELATILKNFKQPSGVTWSIDGLEDTNHLYRRGVIWQRIMDNVQAFIKAGGLARWRMLVFEHNAHQVKECERLAFNMGFKKFDINGGHTFSAMNSVVGEAIEKFKANKKDEARTIAYDKNYLDNVERVKGLLEKGFDKGHITCKWQKKRKVQISHMGEVLPCCYLLTDRYPRYSDSPYAIEQKDIKWPNINTESLKNIVQGETLTYPKDNRFKICEITCGEV</sequence>
<evidence type="ECO:0000313" key="7">
    <source>
        <dbReference type="EMBL" id="SUZ84905.1"/>
    </source>
</evidence>
<evidence type="ECO:0000256" key="2">
    <source>
        <dbReference type="ARBA" id="ARBA00022723"/>
    </source>
</evidence>
<dbReference type="GO" id="GO:0003824">
    <property type="term" value="F:catalytic activity"/>
    <property type="evidence" value="ECO:0007669"/>
    <property type="project" value="InterPro"/>
</dbReference>
<keyword evidence="4" id="KW-0411">Iron-sulfur</keyword>